<reference evidence="1 2" key="1">
    <citation type="submission" date="2020-05" db="EMBL/GenBank/DDBJ databases">
        <authorList>
            <person name="Campoy J."/>
            <person name="Schneeberger K."/>
            <person name="Spophaly S."/>
        </authorList>
    </citation>
    <scope>NUCLEOTIDE SEQUENCE [LARGE SCALE GENOMIC DNA]</scope>
    <source>
        <strain evidence="1">PruArmRojPasFocal</strain>
    </source>
</reference>
<evidence type="ECO:0000313" key="1">
    <source>
        <dbReference type="EMBL" id="CAB4274423.1"/>
    </source>
</evidence>
<organism evidence="1 2">
    <name type="scientific">Prunus armeniaca</name>
    <name type="common">Apricot</name>
    <name type="synonym">Armeniaca vulgaris</name>
    <dbReference type="NCBI Taxonomy" id="36596"/>
    <lineage>
        <taxon>Eukaryota</taxon>
        <taxon>Viridiplantae</taxon>
        <taxon>Streptophyta</taxon>
        <taxon>Embryophyta</taxon>
        <taxon>Tracheophyta</taxon>
        <taxon>Spermatophyta</taxon>
        <taxon>Magnoliopsida</taxon>
        <taxon>eudicotyledons</taxon>
        <taxon>Gunneridae</taxon>
        <taxon>Pentapetalae</taxon>
        <taxon>rosids</taxon>
        <taxon>fabids</taxon>
        <taxon>Rosales</taxon>
        <taxon>Rosaceae</taxon>
        <taxon>Amygdaloideae</taxon>
        <taxon>Amygdaleae</taxon>
        <taxon>Prunus</taxon>
    </lineage>
</organism>
<gene>
    <name evidence="1" type="ORF">CURHAP_LOCUS22925</name>
</gene>
<dbReference type="EMBL" id="CAEKDK010000003">
    <property type="protein sequence ID" value="CAB4274423.1"/>
    <property type="molecule type" value="Genomic_DNA"/>
</dbReference>
<accession>A0A6J5UE16</accession>
<dbReference type="AlphaFoldDB" id="A0A6J5UE16"/>
<proteinExistence type="predicted"/>
<dbReference type="Proteomes" id="UP000507222">
    <property type="component" value="Unassembled WGS sequence"/>
</dbReference>
<evidence type="ECO:0000313" key="2">
    <source>
        <dbReference type="Proteomes" id="UP000507222"/>
    </source>
</evidence>
<protein>
    <submittedName>
        <fullName evidence="1">Uncharacterized protein</fullName>
    </submittedName>
</protein>
<sequence>MSTDRSHNHLPGAHQIKASCSKSPDLLHWLYKSDVGGTLCGHPGNFKLALAAA</sequence>
<name>A0A6J5UE16_PRUAR</name>